<dbReference type="PRINTS" id="PR00853">
    <property type="entry name" value="XPGRADSUPER"/>
</dbReference>
<gene>
    <name evidence="3" type="ORF">B7463_g8601</name>
</gene>
<dbReference type="AlphaFoldDB" id="A0A3E2H2W5"/>
<dbReference type="InterPro" id="IPR029060">
    <property type="entry name" value="PIN-like_dom_sf"/>
</dbReference>
<comment type="caution">
    <text evidence="3">The sequence shown here is derived from an EMBL/GenBank/DDBJ whole genome shotgun (WGS) entry which is preliminary data.</text>
</comment>
<feature type="compositionally biased region" description="Basic and acidic residues" evidence="1">
    <location>
        <begin position="503"/>
        <end position="523"/>
    </location>
</feature>
<proteinExistence type="predicted"/>
<feature type="non-terminal residue" evidence="3">
    <location>
        <position position="1"/>
    </location>
</feature>
<dbReference type="PANTHER" id="PTHR11081">
    <property type="entry name" value="FLAP ENDONUCLEASE FAMILY MEMBER"/>
    <property type="match status" value="1"/>
</dbReference>
<dbReference type="InterPro" id="IPR006084">
    <property type="entry name" value="XPG/Rad2"/>
</dbReference>
<dbReference type="InterPro" id="IPR006086">
    <property type="entry name" value="XPG-I_dom"/>
</dbReference>
<sequence>MGPPSVFGLLKGELVDIVDYAVDCHKKTGHPPRLAVNASSWWYANMTAATAQVIRDKGDGHANPIERNILFYTLRILHLGIQLHFIFDGAKYRRSGRKLYPGHDAPSLLFRETLTNMGIPWHEAPAEAEAECAKMEMEGIADGVWSEDGDALAFGCRTLIMSHFEAISSTERREDIRKSYTHFRVYKLEELARQSPGMEREGFILYAILNGGLRNAGEQYSLGPQDVLDAARKGLGKTLCAASGSVKSVRQWATTDFAGYLKATGRSIEIPPGFPKWEHVQDYRNPVVSTSEILLGLPEPHDPFLDESTMFSFLVSKFQWSLRQWVKFVIPLRIVRFLLLTKEGEESQHDYLKLECDLKKKNPKKVKGTFSLCKATSLDVSTLYETKGELETLLWIFRKANFNEQRSIASYFITPPKSGQKGKGVSSASASGKLFPHLEHGAGKEPLSPPFGQASSSNGEGPSRRIYTSRRHNTPPSPTPKPKKRTLPWARGTGISKNIRSAPKIDRQASSQTKDKGKGKAKETQASSRARQKRARSPADSSSPFEEPRNKRPNIAAGQPPSTPPSQITAPADAVPDFIVIDSDSDSDSDSYGSFPSVTDLPILLEDASAEVVQDDGVISASSSDTYGS</sequence>
<feature type="region of interest" description="Disordered" evidence="1">
    <location>
        <begin position="610"/>
        <end position="629"/>
    </location>
</feature>
<dbReference type="Gene3D" id="3.40.50.1010">
    <property type="entry name" value="5'-nuclease"/>
    <property type="match status" value="2"/>
</dbReference>
<dbReference type="GO" id="GO:0017108">
    <property type="term" value="F:5'-flap endonuclease activity"/>
    <property type="evidence" value="ECO:0007669"/>
    <property type="project" value="TreeGrafter"/>
</dbReference>
<dbReference type="Pfam" id="PF00867">
    <property type="entry name" value="XPG_I"/>
    <property type="match status" value="1"/>
</dbReference>
<reference evidence="3 4" key="1">
    <citation type="submission" date="2018-05" db="EMBL/GenBank/DDBJ databases">
        <title>Draft genome sequence of Scytalidium lignicola DSM 105466, a ubiquitous saprotrophic fungus.</title>
        <authorList>
            <person name="Buettner E."/>
            <person name="Gebauer A.M."/>
            <person name="Hofrichter M."/>
            <person name="Liers C."/>
            <person name="Kellner H."/>
        </authorList>
    </citation>
    <scope>NUCLEOTIDE SEQUENCE [LARGE SCALE GENOMIC DNA]</scope>
    <source>
        <strain evidence="3 4">DSM 105466</strain>
    </source>
</reference>
<evidence type="ECO:0000256" key="1">
    <source>
        <dbReference type="SAM" id="MobiDB-lite"/>
    </source>
</evidence>
<dbReference type="GO" id="GO:0006974">
    <property type="term" value="P:DNA damage response"/>
    <property type="evidence" value="ECO:0007669"/>
    <property type="project" value="UniProtKB-ARBA"/>
</dbReference>
<dbReference type="PANTHER" id="PTHR11081:SF62">
    <property type="entry name" value="XPG-I DOMAIN-CONTAINING PROTEIN"/>
    <property type="match status" value="1"/>
</dbReference>
<keyword evidence="4" id="KW-1185">Reference proteome</keyword>
<accession>A0A3E2H2W5</accession>
<dbReference type="OrthoDB" id="2959108at2759"/>
<evidence type="ECO:0000313" key="4">
    <source>
        <dbReference type="Proteomes" id="UP000258309"/>
    </source>
</evidence>
<evidence type="ECO:0000259" key="2">
    <source>
        <dbReference type="SMART" id="SM00484"/>
    </source>
</evidence>
<evidence type="ECO:0000313" key="3">
    <source>
        <dbReference type="EMBL" id="RFU27746.1"/>
    </source>
</evidence>
<dbReference type="SUPFAM" id="SSF88723">
    <property type="entry name" value="PIN domain-like"/>
    <property type="match status" value="1"/>
</dbReference>
<feature type="region of interest" description="Disordered" evidence="1">
    <location>
        <begin position="417"/>
        <end position="596"/>
    </location>
</feature>
<feature type="non-terminal residue" evidence="3">
    <location>
        <position position="629"/>
    </location>
</feature>
<organism evidence="3 4">
    <name type="scientific">Scytalidium lignicola</name>
    <name type="common">Hyphomycete</name>
    <dbReference type="NCBI Taxonomy" id="5539"/>
    <lineage>
        <taxon>Eukaryota</taxon>
        <taxon>Fungi</taxon>
        <taxon>Dikarya</taxon>
        <taxon>Ascomycota</taxon>
        <taxon>Pezizomycotina</taxon>
        <taxon>Leotiomycetes</taxon>
        <taxon>Leotiomycetes incertae sedis</taxon>
        <taxon>Scytalidium</taxon>
    </lineage>
</organism>
<feature type="compositionally biased region" description="Polar residues" evidence="1">
    <location>
        <begin position="620"/>
        <end position="629"/>
    </location>
</feature>
<feature type="compositionally biased region" description="Low complexity" evidence="1">
    <location>
        <begin position="417"/>
        <end position="433"/>
    </location>
</feature>
<feature type="domain" description="XPG-I" evidence="2">
    <location>
        <begin position="115"/>
        <end position="185"/>
    </location>
</feature>
<protein>
    <recommendedName>
        <fullName evidence="2">XPG-I domain-containing protein</fullName>
    </recommendedName>
</protein>
<dbReference type="STRING" id="5539.A0A3E2H2W5"/>
<dbReference type="SMART" id="SM00484">
    <property type="entry name" value="XPGI"/>
    <property type="match status" value="1"/>
</dbReference>
<dbReference type="Proteomes" id="UP000258309">
    <property type="component" value="Unassembled WGS sequence"/>
</dbReference>
<name>A0A3E2H2W5_SCYLI</name>
<dbReference type="EMBL" id="NCSJ02000192">
    <property type="protein sequence ID" value="RFU27746.1"/>
    <property type="molecule type" value="Genomic_DNA"/>
</dbReference>